<sequence length="1150" mass="125642">MAEDKMMRLSLVAKQINVGTSTIVQYLSVKGHKVENNPNAKLNFEQLKLVAKEYGAESLLKDVSASSASKPAEEIVVPAKKQDDGLPLYFREKDKAVEPTKAPEQPKVEKDADVILGRAEVQFKVLGKIELDAKGNPIPPKPVQAEPKPEPKPEPKVEEPVIVNVEPVKPEPKPVEIKVEVVKPEPVPAVVAAEPIKVVEPAKVEKVEEAPKPEPVVVVVEKPVVIEEVVTPIAVAPKPTEVAATPANNQNQHNRPQGGVNNNNNQNQHNKPQGGGNNNQNQQNKPHGGGNQNQHPQHNKQQGGGNHNQNPQHNKQQGGGNVNQQNHNRPAQQGGGNSFTPNTPQQPQQQRPAPVQKLGRNDEIPEDTSNVELIEAKGEQLKGLTVLGKIALPVEPSRGGSRNNNNNKKKRKRIDKPGGAKVTEAEIRNERGAPRPKKDGVPNNAPATNDPNAKKPNNQGNNSNTGSNNTNNNNNNQNNNNNNANNNFKKKQGGNNNNNNNAGNAPKKEVKGEVSEKQIQDQIKATMARLQGQTTKSNFGAKERRVKRKFRAERDEQRQLAENEEAKILKVTEFISASELASLMDVSVNEIISTCMSLGMFVSINQRLEADVIALITEEFGFDVQFVSAEEEIESAIVEAEDAPEDLLPRAPIVTIMGHVDHGKTSLLDYIRRAKVAAGEAGGITQHIGAYSVKHDDGRRITFLDTPGHEAFTAMRARGAKLTDVAIIVIAADDAVMPQTEEAINHAMVAGVPIVFAFSKVDKPGANTEKIREQLSIKNMLVEEWGGKYQTQEISSKSGLGINELLEKVLLEAELLELKANPNKRAVGAVIEASLDKGRGYVANIMVQSGTLKVGDMMLAGAHYGRVKAMFDYRGVKLKEAGPSIPVQVLGLSGAPAAGDKLSVMENERDAREIANKREQIIREQSLRTRKHITLEEIGRRKAIGTFKELNVIVKGDVDGSVEALSDSLLKLSTEEVQVRIIHKGVGQVSESDVLLASASDAVIVAFQVRPSVNARRLAENEQIEIRTYSVIYQAIDDVRDAMEGLLAPTFEEVITANIEIRDVFKISKVGTVAGCYVLDGTVKRAHKIRVIRDFVVVHEGEISALKRFKDDVAEVKFGYECGLSVKNFNDLEVGDNIECYEMKELKRTL</sequence>
<dbReference type="Pfam" id="PF11987">
    <property type="entry name" value="IF-2"/>
    <property type="match status" value="1"/>
</dbReference>
<dbReference type="InterPro" id="IPR005225">
    <property type="entry name" value="Small_GTP-bd"/>
</dbReference>
<keyword evidence="5 7" id="KW-0648">Protein biosynthesis</keyword>
<comment type="function">
    <text evidence="7 8">One of the essential components for the initiation of protein synthesis. Protects formylmethionyl-tRNA from spontaneous hydrolysis and promotes its binding to the 30S ribosomal subunits. Also involved in the hydrolysis of GTP during the formation of the 70S ribosomal complex.</text>
</comment>
<dbReference type="Gene3D" id="2.40.30.10">
    <property type="entry name" value="Translation factors"/>
    <property type="match status" value="2"/>
</dbReference>
<feature type="region of interest" description="Disordered" evidence="9">
    <location>
        <begin position="135"/>
        <end position="159"/>
    </location>
</feature>
<organism evidence="11 12">
    <name type="scientific">Arcicella rigui</name>
    <dbReference type="NCBI Taxonomy" id="797020"/>
    <lineage>
        <taxon>Bacteria</taxon>
        <taxon>Pseudomonadati</taxon>
        <taxon>Bacteroidota</taxon>
        <taxon>Cytophagia</taxon>
        <taxon>Cytophagales</taxon>
        <taxon>Flectobacillaceae</taxon>
        <taxon>Arcicella</taxon>
    </lineage>
</organism>
<dbReference type="CDD" id="cd01887">
    <property type="entry name" value="IF2_eIF5B"/>
    <property type="match status" value="1"/>
</dbReference>
<dbReference type="InterPro" id="IPR027417">
    <property type="entry name" value="P-loop_NTPase"/>
</dbReference>
<dbReference type="InterPro" id="IPR036925">
    <property type="entry name" value="TIF_IF2_dom3_sf"/>
</dbReference>
<dbReference type="CDD" id="cd03692">
    <property type="entry name" value="mtIF2_IVc"/>
    <property type="match status" value="1"/>
</dbReference>
<keyword evidence="12" id="KW-1185">Reference proteome</keyword>
<dbReference type="EMBL" id="JAYFUM010000016">
    <property type="protein sequence ID" value="MEA5140320.1"/>
    <property type="molecule type" value="Genomic_DNA"/>
</dbReference>
<dbReference type="NCBIfam" id="TIGR00231">
    <property type="entry name" value="small_GTP"/>
    <property type="match status" value="1"/>
</dbReference>
<dbReference type="InterPro" id="IPR000795">
    <property type="entry name" value="T_Tr_GTP-bd_dom"/>
</dbReference>
<dbReference type="Pfam" id="PF04760">
    <property type="entry name" value="IF2_N"/>
    <property type="match status" value="1"/>
</dbReference>
<dbReference type="Gene3D" id="3.40.50.10050">
    <property type="entry name" value="Translation initiation factor IF- 2, domain 3"/>
    <property type="match status" value="1"/>
</dbReference>
<comment type="caution">
    <text evidence="11">The sequence shown here is derived from an EMBL/GenBank/DDBJ whole genome shotgun (WGS) entry which is preliminary data.</text>
</comment>
<feature type="binding site" evidence="7">
    <location>
        <begin position="759"/>
        <end position="762"/>
    </location>
    <ligand>
        <name>GTP</name>
        <dbReference type="ChEBI" id="CHEBI:37565"/>
    </ligand>
</feature>
<dbReference type="InterPro" id="IPR006847">
    <property type="entry name" value="IF2_N"/>
</dbReference>
<dbReference type="CDD" id="cd03702">
    <property type="entry name" value="IF2_mtIF2_II"/>
    <property type="match status" value="1"/>
</dbReference>
<evidence type="ECO:0000313" key="11">
    <source>
        <dbReference type="EMBL" id="MEA5140320.1"/>
    </source>
</evidence>
<protein>
    <recommendedName>
        <fullName evidence="2 7">Translation initiation factor IF-2</fullName>
    </recommendedName>
</protein>
<dbReference type="PANTHER" id="PTHR43381:SF5">
    <property type="entry name" value="TR-TYPE G DOMAIN-CONTAINING PROTEIN"/>
    <property type="match status" value="1"/>
</dbReference>
<dbReference type="Pfam" id="PF22042">
    <property type="entry name" value="EF-G_D2"/>
    <property type="match status" value="1"/>
</dbReference>
<keyword evidence="7" id="KW-0963">Cytoplasm</keyword>
<feature type="compositionally biased region" description="Basic and acidic residues" evidence="9">
    <location>
        <begin position="147"/>
        <end position="159"/>
    </location>
</feature>
<keyword evidence="3 7" id="KW-0396">Initiation factor</keyword>
<dbReference type="InterPro" id="IPR023115">
    <property type="entry name" value="TIF_IF2_dom3"/>
</dbReference>
<evidence type="ECO:0000256" key="7">
    <source>
        <dbReference type="HAMAP-Rule" id="MF_00100"/>
    </source>
</evidence>
<evidence type="ECO:0000256" key="1">
    <source>
        <dbReference type="ARBA" id="ARBA00007733"/>
    </source>
</evidence>
<dbReference type="SUPFAM" id="SSF52540">
    <property type="entry name" value="P-loop containing nucleoside triphosphate hydrolases"/>
    <property type="match status" value="1"/>
</dbReference>
<evidence type="ECO:0000259" key="10">
    <source>
        <dbReference type="PROSITE" id="PS51722"/>
    </source>
</evidence>
<feature type="region of interest" description="Disordered" evidence="9">
    <location>
        <begin position="390"/>
        <end position="520"/>
    </location>
</feature>
<comment type="caution">
    <text evidence="7">Lacks conserved residue(s) required for the propagation of feature annotation.</text>
</comment>
<name>A0ABU5QBV2_9BACT</name>
<dbReference type="PROSITE" id="PS51722">
    <property type="entry name" value="G_TR_2"/>
    <property type="match status" value="1"/>
</dbReference>
<proteinExistence type="inferred from homology"/>
<accession>A0ABU5QBV2</accession>
<feature type="compositionally biased region" description="Polar residues" evidence="9">
    <location>
        <begin position="246"/>
        <end position="255"/>
    </location>
</feature>
<evidence type="ECO:0000256" key="4">
    <source>
        <dbReference type="ARBA" id="ARBA00022741"/>
    </source>
</evidence>
<dbReference type="HAMAP" id="MF_00100_B">
    <property type="entry name" value="IF_2_B"/>
    <property type="match status" value="1"/>
</dbReference>
<feature type="compositionally biased region" description="Basic and acidic residues" evidence="9">
    <location>
        <begin position="415"/>
        <end position="440"/>
    </location>
</feature>
<feature type="compositionally biased region" description="Low complexity" evidence="9">
    <location>
        <begin position="341"/>
        <end position="356"/>
    </location>
</feature>
<evidence type="ECO:0000256" key="6">
    <source>
        <dbReference type="ARBA" id="ARBA00023134"/>
    </source>
</evidence>
<keyword evidence="6 7" id="KW-0342">GTP-binding</keyword>
<feature type="compositionally biased region" description="Low complexity" evidence="9">
    <location>
        <begin position="257"/>
        <end position="328"/>
    </location>
</feature>
<evidence type="ECO:0000256" key="8">
    <source>
        <dbReference type="RuleBase" id="RU000644"/>
    </source>
</evidence>
<gene>
    <name evidence="7 11" type="primary">infB</name>
    <name evidence="11" type="ORF">VB248_14305</name>
</gene>
<feature type="binding site" evidence="7">
    <location>
        <begin position="658"/>
        <end position="665"/>
    </location>
    <ligand>
        <name>GTP</name>
        <dbReference type="ChEBI" id="CHEBI:37565"/>
    </ligand>
</feature>
<dbReference type="InterPro" id="IPR053905">
    <property type="entry name" value="EF-G-like_DII"/>
</dbReference>
<dbReference type="SUPFAM" id="SSF50447">
    <property type="entry name" value="Translation proteins"/>
    <property type="match status" value="2"/>
</dbReference>
<evidence type="ECO:0000256" key="9">
    <source>
        <dbReference type="SAM" id="MobiDB-lite"/>
    </source>
</evidence>
<feature type="binding site" evidence="7">
    <location>
        <begin position="705"/>
        <end position="709"/>
    </location>
    <ligand>
        <name>GTP</name>
        <dbReference type="ChEBI" id="CHEBI:37565"/>
    </ligand>
</feature>
<dbReference type="Proteomes" id="UP001302949">
    <property type="component" value="Unassembled WGS sequence"/>
</dbReference>
<feature type="region of interest" description="Disordered" evidence="9">
    <location>
        <begin position="233"/>
        <end position="371"/>
    </location>
</feature>
<dbReference type="InterPro" id="IPR009000">
    <property type="entry name" value="Transl_B-barrel_sf"/>
</dbReference>
<dbReference type="NCBIfam" id="TIGR00487">
    <property type="entry name" value="IF-2"/>
    <property type="match status" value="1"/>
</dbReference>
<feature type="compositionally biased region" description="Low complexity" evidence="9">
    <location>
        <begin position="397"/>
        <end position="406"/>
    </location>
</feature>
<keyword evidence="4 7" id="KW-0547">Nucleotide-binding</keyword>
<evidence type="ECO:0000256" key="2">
    <source>
        <dbReference type="ARBA" id="ARBA00020675"/>
    </source>
</evidence>
<dbReference type="SUPFAM" id="SSF52156">
    <property type="entry name" value="Initiation factor IF2/eIF5b, domain 3"/>
    <property type="match status" value="1"/>
</dbReference>
<dbReference type="GO" id="GO:0003743">
    <property type="term" value="F:translation initiation factor activity"/>
    <property type="evidence" value="ECO:0007669"/>
    <property type="project" value="UniProtKB-KW"/>
</dbReference>
<comment type="subcellular location">
    <subcellularLocation>
        <location evidence="7">Cytoplasm</location>
    </subcellularLocation>
</comment>
<reference evidence="11 12" key="1">
    <citation type="submission" date="2023-12" db="EMBL/GenBank/DDBJ databases">
        <title>Novel species of the genus Arcicella isolated from rivers.</title>
        <authorList>
            <person name="Lu H."/>
        </authorList>
    </citation>
    <scope>NUCLEOTIDE SEQUENCE [LARGE SCALE GENOMIC DNA]</scope>
    <source>
        <strain evidence="11 12">KCTC 23307</strain>
    </source>
</reference>
<dbReference type="InterPro" id="IPR015760">
    <property type="entry name" value="TIF_IF2"/>
</dbReference>
<dbReference type="InterPro" id="IPR044145">
    <property type="entry name" value="IF2_II"/>
</dbReference>
<dbReference type="Gene3D" id="3.40.50.300">
    <property type="entry name" value="P-loop containing nucleotide triphosphate hydrolases"/>
    <property type="match status" value="1"/>
</dbReference>
<dbReference type="PROSITE" id="PS01176">
    <property type="entry name" value="IF2"/>
    <property type="match status" value="1"/>
</dbReference>
<feature type="compositionally biased region" description="Basic and acidic residues" evidence="9">
    <location>
        <begin position="506"/>
        <end position="519"/>
    </location>
</feature>
<feature type="domain" description="Tr-type G" evidence="10">
    <location>
        <begin position="649"/>
        <end position="819"/>
    </location>
</feature>
<dbReference type="Pfam" id="PF00009">
    <property type="entry name" value="GTP_EFTU"/>
    <property type="match status" value="1"/>
</dbReference>
<dbReference type="RefSeq" id="WP_323297475.1">
    <property type="nucleotide sequence ID" value="NZ_JAYFUM010000016.1"/>
</dbReference>
<feature type="compositionally biased region" description="Low complexity" evidence="9">
    <location>
        <begin position="442"/>
        <end position="505"/>
    </location>
</feature>
<comment type="similarity">
    <text evidence="1 7 8">Belongs to the TRAFAC class translation factor GTPase superfamily. Classic translation factor GTPase family. IF-2 subfamily.</text>
</comment>
<evidence type="ECO:0000256" key="5">
    <source>
        <dbReference type="ARBA" id="ARBA00022917"/>
    </source>
</evidence>
<dbReference type="InterPro" id="IPR000178">
    <property type="entry name" value="TF_IF2_bacterial-like"/>
</dbReference>
<dbReference type="PANTHER" id="PTHR43381">
    <property type="entry name" value="TRANSLATION INITIATION FACTOR IF-2-RELATED"/>
    <property type="match status" value="1"/>
</dbReference>
<evidence type="ECO:0000313" key="12">
    <source>
        <dbReference type="Proteomes" id="UP001302949"/>
    </source>
</evidence>
<evidence type="ECO:0000256" key="3">
    <source>
        <dbReference type="ARBA" id="ARBA00022540"/>
    </source>
</evidence>